<sequence length="287" mass="30752">MILVTGASGTIGQILIETLLAQGFPFRAAYHNPAKATAARARGIETAIIDMHQPETLPPALEAIETVFLLGSGVRAQEEMEINLVEVAKTAGASRIVKLSAWAAPQEQYRVAGIHRAVERHIEASGLAWTFLRPNGFMQNFLHMAEQIRAQGAIYMPAGDALISHVDARDIARVASKILTDSGHEGKAYELSGPAALGYADVAAILSRSLGRPITYVAVEDTVAQEAMIADGMPEFYAEAMIDLFRVYRTGIAAAISNAVEDITGSPATPFARFVQNHRAVFGIDAP</sequence>
<name>A0A916R749_9HYPH</name>
<dbReference type="InterPro" id="IPR008030">
    <property type="entry name" value="NmrA-like"/>
</dbReference>
<comment type="caution">
    <text evidence="2">The sequence shown here is derived from an EMBL/GenBank/DDBJ whole genome shotgun (WGS) entry which is preliminary data.</text>
</comment>
<evidence type="ECO:0000313" key="2">
    <source>
        <dbReference type="EMBL" id="GGA39323.1"/>
    </source>
</evidence>
<keyword evidence="3" id="KW-1185">Reference proteome</keyword>
<organism evidence="2 3">
    <name type="scientific">Pelagibacterium lentulum</name>
    <dbReference type="NCBI Taxonomy" id="2029865"/>
    <lineage>
        <taxon>Bacteria</taxon>
        <taxon>Pseudomonadati</taxon>
        <taxon>Pseudomonadota</taxon>
        <taxon>Alphaproteobacteria</taxon>
        <taxon>Hyphomicrobiales</taxon>
        <taxon>Devosiaceae</taxon>
        <taxon>Pelagibacterium</taxon>
    </lineage>
</organism>
<dbReference type="EMBL" id="BMKB01000001">
    <property type="protein sequence ID" value="GGA39323.1"/>
    <property type="molecule type" value="Genomic_DNA"/>
</dbReference>
<dbReference type="CDD" id="cd05269">
    <property type="entry name" value="TMR_SDR_a"/>
    <property type="match status" value="1"/>
</dbReference>
<dbReference type="PANTHER" id="PTHR43162">
    <property type="match status" value="1"/>
</dbReference>
<evidence type="ECO:0000313" key="3">
    <source>
        <dbReference type="Proteomes" id="UP000596977"/>
    </source>
</evidence>
<feature type="domain" description="NmrA-like" evidence="1">
    <location>
        <begin position="2"/>
        <end position="250"/>
    </location>
</feature>
<dbReference type="Gene3D" id="3.40.50.720">
    <property type="entry name" value="NAD(P)-binding Rossmann-like Domain"/>
    <property type="match status" value="1"/>
</dbReference>
<protein>
    <submittedName>
        <fullName evidence="2">NAD(P)-dependent oxidoreductase</fullName>
    </submittedName>
</protein>
<dbReference type="SUPFAM" id="SSF51735">
    <property type="entry name" value="NAD(P)-binding Rossmann-fold domains"/>
    <property type="match status" value="1"/>
</dbReference>
<dbReference type="AlphaFoldDB" id="A0A916R749"/>
<accession>A0A916R749</accession>
<dbReference type="Gene3D" id="3.90.25.10">
    <property type="entry name" value="UDP-galactose 4-epimerase, domain 1"/>
    <property type="match status" value="1"/>
</dbReference>
<evidence type="ECO:0000259" key="1">
    <source>
        <dbReference type="Pfam" id="PF05368"/>
    </source>
</evidence>
<gene>
    <name evidence="2" type="ORF">GCM10011499_05950</name>
</gene>
<proteinExistence type="predicted"/>
<dbReference type="PANTHER" id="PTHR43162:SF1">
    <property type="entry name" value="PRESTALK A DIFFERENTIATION PROTEIN A"/>
    <property type="match status" value="1"/>
</dbReference>
<dbReference type="RefSeq" id="WP_164735032.1">
    <property type="nucleotide sequence ID" value="NZ_BMKB01000001.1"/>
</dbReference>
<dbReference type="InterPro" id="IPR051604">
    <property type="entry name" value="Ergot_Alk_Oxidoreductase"/>
</dbReference>
<dbReference type="Proteomes" id="UP000596977">
    <property type="component" value="Unassembled WGS sequence"/>
</dbReference>
<dbReference type="InterPro" id="IPR036291">
    <property type="entry name" value="NAD(P)-bd_dom_sf"/>
</dbReference>
<reference evidence="2 3" key="1">
    <citation type="journal article" date="2014" name="Int. J. Syst. Evol. Microbiol.">
        <title>Complete genome sequence of Corynebacterium casei LMG S-19264T (=DSM 44701T), isolated from a smear-ripened cheese.</title>
        <authorList>
            <consortium name="US DOE Joint Genome Institute (JGI-PGF)"/>
            <person name="Walter F."/>
            <person name="Albersmeier A."/>
            <person name="Kalinowski J."/>
            <person name="Ruckert C."/>
        </authorList>
    </citation>
    <scope>NUCLEOTIDE SEQUENCE [LARGE SCALE GENOMIC DNA]</scope>
    <source>
        <strain evidence="2 3">CGMCC 1.15896</strain>
    </source>
</reference>
<dbReference type="Pfam" id="PF05368">
    <property type="entry name" value="NmrA"/>
    <property type="match status" value="1"/>
</dbReference>